<accession>A0A250WYJ2</accession>
<evidence type="ECO:0008006" key="4">
    <source>
        <dbReference type="Google" id="ProtNLM"/>
    </source>
</evidence>
<feature type="region of interest" description="Disordered" evidence="1">
    <location>
        <begin position="1069"/>
        <end position="1168"/>
    </location>
</feature>
<keyword evidence="3" id="KW-1185">Reference proteome</keyword>
<proteinExistence type="predicted"/>
<feature type="compositionally biased region" description="Pro residues" evidence="1">
    <location>
        <begin position="1097"/>
        <end position="1107"/>
    </location>
</feature>
<organism evidence="2 3">
    <name type="scientific">Chlamydomonas eustigma</name>
    <dbReference type="NCBI Taxonomy" id="1157962"/>
    <lineage>
        <taxon>Eukaryota</taxon>
        <taxon>Viridiplantae</taxon>
        <taxon>Chlorophyta</taxon>
        <taxon>core chlorophytes</taxon>
        <taxon>Chlorophyceae</taxon>
        <taxon>CS clade</taxon>
        <taxon>Chlamydomonadales</taxon>
        <taxon>Chlamydomonadaceae</taxon>
        <taxon>Chlamydomonas</taxon>
    </lineage>
</organism>
<evidence type="ECO:0000313" key="3">
    <source>
        <dbReference type="Proteomes" id="UP000232323"/>
    </source>
</evidence>
<protein>
    <recommendedName>
        <fullName evidence="4">Pherophorin domain-containing protein</fullName>
    </recommendedName>
</protein>
<gene>
    <name evidence="2" type="ORF">CEUSTIGMA_g3356.t1</name>
</gene>
<feature type="compositionally biased region" description="Pro residues" evidence="1">
    <location>
        <begin position="1117"/>
        <end position="1168"/>
    </location>
</feature>
<feature type="region of interest" description="Disordered" evidence="1">
    <location>
        <begin position="390"/>
        <end position="443"/>
    </location>
</feature>
<feature type="region of interest" description="Disordered" evidence="1">
    <location>
        <begin position="883"/>
        <end position="934"/>
    </location>
</feature>
<dbReference type="Proteomes" id="UP000232323">
    <property type="component" value="Unassembled WGS sequence"/>
</dbReference>
<comment type="caution">
    <text evidence="2">The sequence shown here is derived from an EMBL/GenBank/DDBJ whole genome shotgun (WGS) entry which is preliminary data.</text>
</comment>
<evidence type="ECO:0000256" key="1">
    <source>
        <dbReference type="SAM" id="MobiDB-lite"/>
    </source>
</evidence>
<sequence length="1329" mass="139272">MIRYSAILHCTWQSVALITAAAAHILILSATSASAQTVSSYQTGLLYWCSFIEGGSNFAWNNIATNLPRAAWKVNNQYPSWAYACHYQGVQTSGASYMFSNGSSYPPNNPTSNYALNPTACRTADNWGTDMTQCLVPGFGAPDLFAYTSAYGSAPTSYPFTYDQKGACNLVVVTMDMVDKAAPSNIYGRMYVWKDYSDNLYITVSINATGFGPPSLVTSGFGSNDGQFLHMPQSLFNPNAPSGFVSLWNTFLAGQPAAYISSQVLSYSYSQYSCFTYAINLKTVCNPLTSTYQRSFIAGITGGTCILNSNGSSTTGSDLSGSQNLFLYAQFNLTRFSLDTSDNNGCGVFSPPYSSNVKNDQIQIVMSDVIVDLYNSPGNGQAALTRNCASLLRPPSPPAPPSPPVPPVPEPPPPSPSPPPSPPLPPLPPPSPGPPPPLPSPPAPPTTSVYSVFYFNQSGRIFDTTIDCPYLLGINPTTGLPTNALLGPYLTDYMSYQCDVTLSQEGSSLLWSALYVRINFLVPTYNNLLAVNVVANINSLWSNIATLPYPNGLAGPQGSTPPCGFFGMFYSTGLGAYSNPGNPVQQGVGPNLPYFACSTPLPGTNDLVPPQGSSPAIYGIPNGLNQYYPSGTVPFSSTTFPNLTCSLLLQNAALCAPPPPSPPNPSPPPAPPMPPNPPPSPSPPRPPSPPTPPPSAPLPPNPPSPPPPPPPTCSIYINVFKYYSTFIPFNTTNTGLPLPYTNDGTKFSNLFNQLFAPPPPQGPVPAFNLPAGQGLFQYFQVGPTSASATSLLLIGSVMDQVQQQKFMSSFVGSPGTLAATYIQILAVQYGLSCTDQIWANFTCGADPAQVLYTSTPVAYNTSQLPPSTQVIYNVLPPCTISPPPPPPPPPVSPPPPPPRPPTPPLPQPPPPSPSPPPPPPPSPSPPPPPPPSGTLTLVINQAAASCVTSSAFAESAIKGVVSITGIGANASSITCTDATGGIIIYASFQLLGSAQILFNTLSTTSGMQYFLYLASLNYDGPSSGLSCGAIITVLLAEKSTTFSCASQLGFMVTVLPALCCSPSYSLPSPSPPPPPPLPPPPPSPSPPAMPRLSPAISPYPPPSPTPVNPILVVSPRPSLPPRPSLTTYTPPPPPPSSPPSSPPSPLLTPPLFPHPPPSPPPPSFSPPPTLQPFSPNYMIWISSLTEGTSNLSPQTAISTLCPALYYTLSTVLTALGISPLTSMPPAGGPLNGCSAVSGIPNNSRFGRVAYKIYLSLTFSQMRTLSFLLSTPGGIIASHLLCGSTAYFQSYPAIADVVPPLNSTSAPQLLSASAAGIVCYTDVLQASLLR</sequence>
<feature type="compositionally biased region" description="Pro residues" evidence="1">
    <location>
        <begin position="1069"/>
        <end position="1089"/>
    </location>
</feature>
<dbReference type="OrthoDB" id="558008at2759"/>
<dbReference type="PRINTS" id="PR01217">
    <property type="entry name" value="PRICHEXTENSN"/>
</dbReference>
<name>A0A250WYJ2_9CHLO</name>
<dbReference type="EMBL" id="BEGY01000014">
    <property type="protein sequence ID" value="GAX75913.1"/>
    <property type="molecule type" value="Genomic_DNA"/>
</dbReference>
<feature type="region of interest" description="Disordered" evidence="1">
    <location>
        <begin position="657"/>
        <end position="707"/>
    </location>
</feature>
<feature type="compositionally biased region" description="Pro residues" evidence="1">
    <location>
        <begin position="394"/>
        <end position="443"/>
    </location>
</feature>
<dbReference type="STRING" id="1157962.A0A250WYJ2"/>
<feature type="compositionally biased region" description="Pro residues" evidence="1">
    <location>
        <begin position="883"/>
        <end position="932"/>
    </location>
</feature>
<evidence type="ECO:0000313" key="2">
    <source>
        <dbReference type="EMBL" id="GAX75913.1"/>
    </source>
</evidence>
<reference evidence="2 3" key="1">
    <citation type="submission" date="2017-08" db="EMBL/GenBank/DDBJ databases">
        <title>Acidophilic green algal genome provides insights into adaptation to an acidic environment.</title>
        <authorList>
            <person name="Hirooka S."/>
            <person name="Hirose Y."/>
            <person name="Kanesaki Y."/>
            <person name="Higuchi S."/>
            <person name="Fujiwara T."/>
            <person name="Onuma R."/>
            <person name="Era A."/>
            <person name="Ohbayashi R."/>
            <person name="Uzuka A."/>
            <person name="Nozaki H."/>
            <person name="Yoshikawa H."/>
            <person name="Miyagishima S.Y."/>
        </authorList>
    </citation>
    <scope>NUCLEOTIDE SEQUENCE [LARGE SCALE GENOMIC DNA]</scope>
    <source>
        <strain evidence="2 3">NIES-2499</strain>
    </source>
</reference>